<evidence type="ECO:0000313" key="1">
    <source>
        <dbReference type="EMBL" id="CPR20271.1"/>
    </source>
</evidence>
<gene>
    <name evidence="1" type="ORF">YBN1229_v1_2535</name>
</gene>
<evidence type="ECO:0000313" key="2">
    <source>
        <dbReference type="Proteomes" id="UP000033187"/>
    </source>
</evidence>
<protein>
    <submittedName>
        <fullName evidence="1">Uncharacterized protein</fullName>
    </submittedName>
</protein>
<name>A0A0D6JHC4_9HYPH</name>
<sequence length="55" mass="6183">MTPFPVSDRLAGALRRILKVETLHIRKRGEFGSSMHRYFIAGKAAAKSGRLHAYI</sequence>
<dbReference type="KEGG" id="fiy:BN1229_v1_2535"/>
<accession>A0A0D6JHC4</accession>
<proteinExistence type="predicted"/>
<dbReference type="KEGG" id="fil:BN1229_v1_3388"/>
<keyword evidence="2" id="KW-1185">Reference proteome</keyword>
<dbReference type="AlphaFoldDB" id="A0A0D6JHC4"/>
<reference evidence="2" key="1">
    <citation type="submission" date="2015-02" db="EMBL/GenBank/DDBJ databases">
        <authorList>
            <person name="Chooi Y.-H."/>
        </authorList>
    </citation>
    <scope>NUCLEOTIDE SEQUENCE [LARGE SCALE GENOMIC DNA]</scope>
    <source>
        <strain evidence="2">strain Y</strain>
    </source>
</reference>
<organism evidence="1 2">
    <name type="scientific">Candidatus Filomicrobium marinum</name>
    <dbReference type="NCBI Taxonomy" id="1608628"/>
    <lineage>
        <taxon>Bacteria</taxon>
        <taxon>Pseudomonadati</taxon>
        <taxon>Pseudomonadota</taxon>
        <taxon>Alphaproteobacteria</taxon>
        <taxon>Hyphomicrobiales</taxon>
        <taxon>Hyphomicrobiaceae</taxon>
        <taxon>Filomicrobium</taxon>
    </lineage>
</organism>
<dbReference type="Proteomes" id="UP000033187">
    <property type="component" value="Chromosome 1"/>
</dbReference>
<dbReference type="EMBL" id="LN829119">
    <property type="protein sequence ID" value="CPR20271.1"/>
    <property type="molecule type" value="Genomic_DNA"/>
</dbReference>